<dbReference type="Pfam" id="PF00415">
    <property type="entry name" value="RCC1"/>
    <property type="match status" value="2"/>
</dbReference>
<keyword evidence="1" id="KW-0677">Repeat</keyword>
<organism evidence="4 5">
    <name type="scientific">Stentor coeruleus</name>
    <dbReference type="NCBI Taxonomy" id="5963"/>
    <lineage>
        <taxon>Eukaryota</taxon>
        <taxon>Sar</taxon>
        <taxon>Alveolata</taxon>
        <taxon>Ciliophora</taxon>
        <taxon>Postciliodesmatophora</taxon>
        <taxon>Heterotrichea</taxon>
        <taxon>Heterotrichida</taxon>
        <taxon>Stentoridae</taxon>
        <taxon>Stentor</taxon>
    </lineage>
</organism>
<dbReference type="OrthoDB" id="283863at2759"/>
<proteinExistence type="predicted"/>
<evidence type="ECO:0000313" key="4">
    <source>
        <dbReference type="EMBL" id="OMJ77759.1"/>
    </source>
</evidence>
<dbReference type="PRINTS" id="PR00633">
    <property type="entry name" value="RCCNDNSATION"/>
</dbReference>
<dbReference type="InterPro" id="IPR009091">
    <property type="entry name" value="RCC1/BLIP-II"/>
</dbReference>
<evidence type="ECO:0000256" key="3">
    <source>
        <dbReference type="SAM" id="MobiDB-lite"/>
    </source>
</evidence>
<name>A0A1R2BLQ3_9CILI</name>
<evidence type="ECO:0000256" key="2">
    <source>
        <dbReference type="PROSITE-ProRule" id="PRU00235"/>
    </source>
</evidence>
<dbReference type="EMBL" id="MPUH01000558">
    <property type="protein sequence ID" value="OMJ77759.1"/>
    <property type="molecule type" value="Genomic_DNA"/>
</dbReference>
<dbReference type="SUPFAM" id="SSF50985">
    <property type="entry name" value="RCC1/BLIP-II"/>
    <property type="match status" value="1"/>
</dbReference>
<dbReference type="PANTHER" id="PTHR22872">
    <property type="entry name" value="BTK-BINDING PROTEIN-RELATED"/>
    <property type="match status" value="1"/>
</dbReference>
<sequence length="646" mass="71260">METKRETPSTHISLAVSHPSVYEVRKASTYHGIISPSLYSPYLCFPIDSLYQFPLIDGQISKNDVHALISSSLFTHTKGIDMNYLLECLHINSPFKKTQHYTRIPIHESSDLYTSGLEAFSESDSSAFNNSYLNDSSSVLSGISRADVPAIDEKDKEAILNILRDFHSRPGNEKQLNSLTPASSPSAFSPNSSQNLEDFDSDSFEKPEFSQPFIEFDQPDNFVIPEDCCISLAEEGSIQTIKCTLEVEALASKNIMSNHHIKPELVKLPPKSLTSMNSPYTSLVQEVSCYHPTSPILRKLVFCQSSNDSLDVLEIISSVCTTGFSTALTLEYSNVEVQNKACVDYKKNDRLLLTNKIARALSNNGAIWFSCGFEHCAIVTYDGKIMTWGYGASGCLGHGDTNSYGFPKIIQSVTTEVFRYIECGGYHTLAISDTSEIYMWGRGDVHQLGIPHRQLCKDEHGYVALRPIKLDCFTKKIKGGACGEAHTLILDEEGSIYAFGWGEDGQLGVIPAEVEGIKYKGITQVDFSFKSAVIKVVAGHIFSACLTDQGEIYVWGNGDKGQFGKEIDNDFVCNPQKIDIEGNVLDIVCGESRVICVTDQGMVYGWGLGRAGYFSSQSQNFATGSELVCYSPKLLGEADIIHHVMI</sequence>
<dbReference type="Proteomes" id="UP000187209">
    <property type="component" value="Unassembled WGS sequence"/>
</dbReference>
<feature type="repeat" description="RCC1" evidence="2">
    <location>
        <begin position="550"/>
        <end position="600"/>
    </location>
</feature>
<dbReference type="AlphaFoldDB" id="A0A1R2BLQ3"/>
<feature type="repeat" description="RCC1" evidence="2">
    <location>
        <begin position="494"/>
        <end position="549"/>
    </location>
</feature>
<evidence type="ECO:0000313" key="5">
    <source>
        <dbReference type="Proteomes" id="UP000187209"/>
    </source>
</evidence>
<accession>A0A1R2BLQ3</accession>
<feature type="compositionally biased region" description="Low complexity" evidence="3">
    <location>
        <begin position="181"/>
        <end position="193"/>
    </location>
</feature>
<dbReference type="Pfam" id="PF13540">
    <property type="entry name" value="RCC1_2"/>
    <property type="match status" value="1"/>
</dbReference>
<dbReference type="InterPro" id="IPR000408">
    <property type="entry name" value="Reg_chr_condens"/>
</dbReference>
<comment type="caution">
    <text evidence="4">The sequence shown here is derived from an EMBL/GenBank/DDBJ whole genome shotgun (WGS) entry which is preliminary data.</text>
</comment>
<feature type="region of interest" description="Disordered" evidence="3">
    <location>
        <begin position="173"/>
        <end position="203"/>
    </location>
</feature>
<feature type="repeat" description="RCC1" evidence="2">
    <location>
        <begin position="383"/>
        <end position="434"/>
    </location>
</feature>
<dbReference type="InterPro" id="IPR051625">
    <property type="entry name" value="Signaling_Regulatory_Domain"/>
</dbReference>
<keyword evidence="5" id="KW-1185">Reference proteome</keyword>
<reference evidence="4 5" key="1">
    <citation type="submission" date="2016-11" db="EMBL/GenBank/DDBJ databases">
        <title>The macronuclear genome of Stentor coeruleus: a giant cell with tiny introns.</title>
        <authorList>
            <person name="Slabodnick M."/>
            <person name="Ruby J.G."/>
            <person name="Reiff S.B."/>
            <person name="Swart E.C."/>
            <person name="Gosai S."/>
            <person name="Prabakaran S."/>
            <person name="Witkowska E."/>
            <person name="Larue G.E."/>
            <person name="Fisher S."/>
            <person name="Freeman R.M."/>
            <person name="Gunawardena J."/>
            <person name="Chu W."/>
            <person name="Stover N.A."/>
            <person name="Gregory B.D."/>
            <person name="Nowacki M."/>
            <person name="Derisi J."/>
            <person name="Roy S.W."/>
            <person name="Marshall W.F."/>
            <person name="Sood P."/>
        </authorList>
    </citation>
    <scope>NUCLEOTIDE SEQUENCE [LARGE SCALE GENOMIC DNA]</scope>
    <source>
        <strain evidence="4">WM001</strain>
    </source>
</reference>
<dbReference type="PROSITE" id="PS50012">
    <property type="entry name" value="RCC1_3"/>
    <property type="match status" value="4"/>
</dbReference>
<dbReference type="Gene3D" id="2.130.10.30">
    <property type="entry name" value="Regulator of chromosome condensation 1/beta-lactamase-inhibitor protein II"/>
    <property type="match status" value="1"/>
</dbReference>
<protein>
    <submittedName>
        <fullName evidence="4">Uncharacterized protein</fullName>
    </submittedName>
</protein>
<feature type="repeat" description="RCC1" evidence="2">
    <location>
        <begin position="435"/>
        <end position="493"/>
    </location>
</feature>
<evidence type="ECO:0000256" key="1">
    <source>
        <dbReference type="ARBA" id="ARBA00022737"/>
    </source>
</evidence>
<gene>
    <name evidence="4" type="ORF">SteCoe_22591</name>
</gene>